<evidence type="ECO:0000313" key="2">
    <source>
        <dbReference type="Proteomes" id="UP000599179"/>
    </source>
</evidence>
<protein>
    <recommendedName>
        <fullName evidence="3">DUF91 domain-containing protein</fullName>
    </recommendedName>
</protein>
<evidence type="ECO:0000313" key="1">
    <source>
        <dbReference type="EMBL" id="GGE27413.1"/>
    </source>
</evidence>
<organism evidence="1 2">
    <name type="scientific">Psychroflexus planctonicus</name>
    <dbReference type="NCBI Taxonomy" id="1526575"/>
    <lineage>
        <taxon>Bacteria</taxon>
        <taxon>Pseudomonadati</taxon>
        <taxon>Bacteroidota</taxon>
        <taxon>Flavobacteriia</taxon>
        <taxon>Flavobacteriales</taxon>
        <taxon>Flavobacteriaceae</taxon>
        <taxon>Psychroflexus</taxon>
    </lineage>
</organism>
<dbReference type="EMBL" id="BMGM01000002">
    <property type="protein sequence ID" value="GGE27413.1"/>
    <property type="molecule type" value="Genomic_DNA"/>
</dbReference>
<keyword evidence="2" id="KW-1185">Reference proteome</keyword>
<dbReference type="InterPro" id="IPR011856">
    <property type="entry name" value="tRNA_endonuc-like_dom_sf"/>
</dbReference>
<dbReference type="Gene3D" id="3.40.1350.10">
    <property type="match status" value="1"/>
</dbReference>
<dbReference type="Proteomes" id="UP000599179">
    <property type="component" value="Unassembled WGS sequence"/>
</dbReference>
<comment type="caution">
    <text evidence="1">The sequence shown here is derived from an EMBL/GenBank/DDBJ whole genome shotgun (WGS) entry which is preliminary data.</text>
</comment>
<sequence>MDKTKLWKVESNKLVEINSNNLDYEDRIHKWIEEDISIVLPDAILIGSKILTDHGKEIDLLAIDENGDLIVLELKRGLTTREVTAQVLDYASWINTLDEDGINDILTKNGIEKSVSELMSEKFDDYEEDIEINENQKIYIVGSSIDLITERICKYLAGNGLQINVLTFDYFQDDENEFIARNFLVNEFDSLKDTGKKRKGRYITKLFQEEKIKVGQKVKYIPLSEIKGMEKIATIYRKGSKCLKMDDTGETYSFSGLRKKIILENGLDLNPHFPYWQWTEWLLIDKNTKLSDL</sequence>
<accession>A0ABQ1SDC0</accession>
<reference evidence="2" key="1">
    <citation type="journal article" date="2019" name="Int. J. Syst. Evol. Microbiol.">
        <title>The Global Catalogue of Microorganisms (GCM) 10K type strain sequencing project: providing services to taxonomists for standard genome sequencing and annotation.</title>
        <authorList>
            <consortium name="The Broad Institute Genomics Platform"/>
            <consortium name="The Broad Institute Genome Sequencing Center for Infectious Disease"/>
            <person name="Wu L."/>
            <person name="Ma J."/>
        </authorList>
    </citation>
    <scope>NUCLEOTIDE SEQUENCE [LARGE SCALE GENOMIC DNA]</scope>
    <source>
        <strain evidence="2">CGMCC 1.12931</strain>
    </source>
</reference>
<gene>
    <name evidence="1" type="ORF">GCM10010832_05140</name>
</gene>
<name>A0ABQ1SDC0_9FLAO</name>
<evidence type="ECO:0008006" key="3">
    <source>
        <dbReference type="Google" id="ProtNLM"/>
    </source>
</evidence>
<proteinExistence type="predicted"/>
<dbReference type="RefSeq" id="WP_188457526.1">
    <property type="nucleotide sequence ID" value="NZ_BMGM01000002.1"/>
</dbReference>